<feature type="coiled-coil region" evidence="1">
    <location>
        <begin position="995"/>
        <end position="1138"/>
    </location>
</feature>
<reference evidence="3 4" key="1">
    <citation type="submission" date="2023-05" db="EMBL/GenBank/DDBJ databases">
        <title>Streptantibioticus silvisoli sp. nov., acidotolerant actinomycetes 1 from pine litter.</title>
        <authorList>
            <person name="Swiecimska M."/>
            <person name="Golinska P."/>
            <person name="Sangal V."/>
            <person name="Wachnowicz B."/>
            <person name="Goodfellow M."/>
        </authorList>
    </citation>
    <scope>NUCLEOTIDE SEQUENCE [LARGE SCALE GENOMIC DNA]</scope>
    <source>
        <strain evidence="3 4">DSM 42109</strain>
    </source>
</reference>
<dbReference type="Gene3D" id="1.10.287.950">
    <property type="entry name" value="Methyl-accepting chemotaxis protein"/>
    <property type="match status" value="1"/>
</dbReference>
<keyword evidence="4" id="KW-1185">Reference proteome</keyword>
<dbReference type="Gene3D" id="1.10.287.1490">
    <property type="match status" value="1"/>
</dbReference>
<dbReference type="EMBL" id="JANCPR020000069">
    <property type="protein sequence ID" value="MDJ1137929.1"/>
    <property type="molecule type" value="Genomic_DNA"/>
</dbReference>
<evidence type="ECO:0000313" key="3">
    <source>
        <dbReference type="EMBL" id="MDJ1137929.1"/>
    </source>
</evidence>
<protein>
    <submittedName>
        <fullName evidence="3">Uncharacterized protein</fullName>
    </submittedName>
</protein>
<comment type="caution">
    <text evidence="3">The sequence shown here is derived from an EMBL/GenBank/DDBJ whole genome shotgun (WGS) entry which is preliminary data.</text>
</comment>
<gene>
    <name evidence="3" type="ORF">NMN56_039430</name>
</gene>
<keyword evidence="1" id="KW-0175">Coiled coil</keyword>
<keyword evidence="2" id="KW-0812">Transmembrane</keyword>
<accession>A0ABT7A997</accession>
<proteinExistence type="predicted"/>
<sequence length="1300" mass="134238">MPDLVGTAEIRVDMNTRDAARSIRAMVSRSDGPLRTFKDRIGDVGQELERVRAVARDITITADLDNRLTAGATAVRDAVNDLQRLGPVRIPAEIDDDTGPGMGRVRASVDRLRQLGAVRIPAVLDDVTAAGATAVRSTVARLQGLGPVTVPVQVDDDTGAGAAAVRAAVARLEGLGPIRIAVDVDARAADLASAAQAMGTLQQRATTTSRALTSLATRATAAAAALTAVKEAAQDAGRALRTLRGRVQAAADAMGNLRTSAAAAATTLRTITNRADGANQRLGDLGGSTRTLRSDMDDLDGSLTRVGGRLGGLRGRLGTLGNSAGGAGDRMKDVTGALMSLGLAAIPVAASIAPIAAAAGAAGLAVAAFGAAAAGQVAALSKASEAETKYKDAVKEHGRTSQQAAEASSAYARTMSQLPAPTRTAAAALSSLKATYTGWSNALARDTMPVFTRGLQTVSAVLPKLNPLVRTAAAGFNRLITIAAGGIASPGMDALIQKVNTLAGGALRRATDGLLSFIRSAQSGAVGGNVTAFMAYARANGPLVGETLRNLGSVLMKLLSAAADAGVGMLSVVNAFASLVNAIPQGLLSNLVQVYVAFRLIKLAGVGMVAMNAGLAAVAGHITAMRTAAAGATGRMASLRAGLAAMPGGAKFALAAIGVAVLTVGISKLVSKLDEAPPSAEKLSQSMVKFARTGRIGGEAARAFGKDLGGFGDAVARVGHPSVMERIKDVGHTIVTLGMDTEAGLDKAQKGTQAVDKSLADLVSKGHSDIAAVAFRRYAKAAEKGGTSTDKLRGMLPKYKEALANAKMEQELVAQSMGLFGSQAMKTKNKLEAQKASADGLRQAIQALNDVNRAGLGGMIGFEAAIDAATKAAKDNAGALSMSGGRLNLNSEKARAGATALNDLAQKTDEAAGSARESGKSWSTVSGIYERGRQALVRNAMQMGLTRAEATKLAGQILKIPNKKTTLKGDVTDLSSKIAKAKAQLSDKNIPKEKRAKLTADIKRWNNQLAVAKARLLMTPTKREAKLTGNIKDWRAKIAAAEKQLKTAKGTKRAKLTGDIKDWKAKVSAAERQLKRAKATKTAKLSANIRDWTSKLEAAKRRLKSVPASKRSALRATIADLQSKVSAAKRAINSVKGKTVTIRTNYVTSRKATKGATFGQGGSYYQKNARGGPIRRLASGGPVQGFPGGGLLRGPGTGTSDSIPLLGSAGEYMVKARAVDKYGEPFMESINSMQLPVGTATSAGRSAGRGGASTVVNNYYNVQFTNEGPIGSQQELDDWLTSSMDRLKQQRRLPIAVGGR</sequence>
<feature type="transmembrane region" description="Helical" evidence="2">
    <location>
        <begin position="600"/>
        <end position="622"/>
    </location>
</feature>
<feature type="transmembrane region" description="Helical" evidence="2">
    <location>
        <begin position="558"/>
        <end position="580"/>
    </location>
</feature>
<dbReference type="Proteomes" id="UP001214441">
    <property type="component" value="Unassembled WGS sequence"/>
</dbReference>
<dbReference type="PANTHER" id="PTHR23159:SF31">
    <property type="entry name" value="CENTROSOME-ASSOCIATED PROTEIN CEP250 ISOFORM X1"/>
    <property type="match status" value="1"/>
</dbReference>
<keyword evidence="2" id="KW-1133">Transmembrane helix</keyword>
<organism evidence="3 4">
    <name type="scientific">Streptomyces iconiensis</name>
    <dbReference type="NCBI Taxonomy" id="1384038"/>
    <lineage>
        <taxon>Bacteria</taxon>
        <taxon>Bacillati</taxon>
        <taxon>Actinomycetota</taxon>
        <taxon>Actinomycetes</taxon>
        <taxon>Kitasatosporales</taxon>
        <taxon>Streptomycetaceae</taxon>
        <taxon>Streptomyces</taxon>
    </lineage>
</organism>
<evidence type="ECO:0000256" key="1">
    <source>
        <dbReference type="SAM" id="Coils"/>
    </source>
</evidence>
<dbReference type="PANTHER" id="PTHR23159">
    <property type="entry name" value="CENTROSOMAL PROTEIN 2"/>
    <property type="match status" value="1"/>
</dbReference>
<keyword evidence="2" id="KW-0472">Membrane</keyword>
<feature type="transmembrane region" description="Helical" evidence="2">
    <location>
        <begin position="643"/>
        <end position="666"/>
    </location>
</feature>
<evidence type="ECO:0000256" key="2">
    <source>
        <dbReference type="SAM" id="Phobius"/>
    </source>
</evidence>
<dbReference type="RefSeq" id="WP_274039020.1">
    <property type="nucleotide sequence ID" value="NZ_JANCPR020000069.1"/>
</dbReference>
<evidence type="ECO:0000313" key="4">
    <source>
        <dbReference type="Proteomes" id="UP001214441"/>
    </source>
</evidence>
<name>A0ABT7A997_9ACTN</name>